<dbReference type="EMBL" id="AP025314">
    <property type="protein sequence ID" value="BDD10443.1"/>
    <property type="molecule type" value="Genomic_DNA"/>
</dbReference>
<evidence type="ECO:0000313" key="2">
    <source>
        <dbReference type="EMBL" id="BDD10443.1"/>
    </source>
</evidence>
<sequence>MKFNGIKYLFLVLPLLLVIQSCEEDNEVGKIKTAEEQTLVEYIRANPDQYSEFEKLLDISGLYGILNARGAFTAFLPDNEAVKEFLEGRNPESMEKDYVGLLVRSHFLTGKYVANDMVPGTVADSTFAGNFVSLDFRGGGLNNILVNKRAVIKSRDTECSNGVVHTLDKVLLPITRNTFEVIRENGNFNVFADALELTGWSEELKKVVDENGSECNFTVLLESDELLNAKGIGSAEELAALYTESDDYTSRENGFNRFVAYHCLLGSYYTSNFKTFNYSAINGDMLNVDVEDGFKINPQFNEFGELTEFNTFEEPAKLNYQATNGVIHELVDVMTPSESRAIEVVDYVLDQPELKWMEGLDKESRGVDADDVARWEAGGDWSTLTIRMTTCGKYGMLSASKARGWFNYTTIPIAKGTYSINGRTNNWISGSYRVYIDGEYAGIYDPRGGQYSMGTFTFHENGTHLIRLETFRPGRFGLGCITFSPVRN</sequence>
<evidence type="ECO:0000259" key="1">
    <source>
        <dbReference type="PROSITE" id="PS50213"/>
    </source>
</evidence>
<accession>A0AAU9CQS8</accession>
<gene>
    <name evidence="2" type="ORF">FUAX_28750</name>
</gene>
<reference evidence="2 3" key="1">
    <citation type="submission" date="2021-12" db="EMBL/GenBank/DDBJ databases">
        <title>Genome sequencing of bacteria with rrn-lacking chromosome and rrn-plasmid.</title>
        <authorList>
            <person name="Anda M."/>
            <person name="Iwasaki W."/>
        </authorList>
    </citation>
    <scope>NUCLEOTIDE SEQUENCE [LARGE SCALE GENOMIC DNA]</scope>
    <source>
        <strain evidence="2 3">DSM 100852</strain>
    </source>
</reference>
<protein>
    <recommendedName>
        <fullName evidence="1">FAS1 domain-containing protein</fullName>
    </recommendedName>
</protein>
<dbReference type="KEGG" id="fax:FUAX_28750"/>
<dbReference type="PANTHER" id="PTHR10900:SF77">
    <property type="entry name" value="FI19380P1"/>
    <property type="match status" value="1"/>
</dbReference>
<evidence type="ECO:0000313" key="3">
    <source>
        <dbReference type="Proteomes" id="UP001348817"/>
    </source>
</evidence>
<name>A0AAU9CQS8_9BACT</name>
<proteinExistence type="predicted"/>
<feature type="domain" description="FAS1" evidence="1">
    <location>
        <begin position="175"/>
        <end position="334"/>
    </location>
</feature>
<dbReference type="Pfam" id="PF02469">
    <property type="entry name" value="Fasciclin"/>
    <property type="match status" value="2"/>
</dbReference>
<dbReference type="Gene3D" id="2.30.180.10">
    <property type="entry name" value="FAS1 domain"/>
    <property type="match status" value="2"/>
</dbReference>
<feature type="domain" description="FAS1" evidence="1">
    <location>
        <begin position="37"/>
        <end position="171"/>
    </location>
</feature>
<dbReference type="Proteomes" id="UP001348817">
    <property type="component" value="Chromosome"/>
</dbReference>
<dbReference type="RefSeq" id="WP_338391999.1">
    <property type="nucleotide sequence ID" value="NZ_AP025314.1"/>
</dbReference>
<dbReference type="PROSITE" id="PS50213">
    <property type="entry name" value="FAS1"/>
    <property type="match status" value="2"/>
</dbReference>
<dbReference type="InterPro" id="IPR036378">
    <property type="entry name" value="FAS1_dom_sf"/>
</dbReference>
<dbReference type="PROSITE" id="PS51257">
    <property type="entry name" value="PROKAR_LIPOPROTEIN"/>
    <property type="match status" value="1"/>
</dbReference>
<dbReference type="AlphaFoldDB" id="A0AAU9CQS8"/>
<keyword evidence="3" id="KW-1185">Reference proteome</keyword>
<dbReference type="PANTHER" id="PTHR10900">
    <property type="entry name" value="PERIOSTIN-RELATED"/>
    <property type="match status" value="1"/>
</dbReference>
<dbReference type="SMART" id="SM00554">
    <property type="entry name" value="FAS1"/>
    <property type="match status" value="1"/>
</dbReference>
<dbReference type="SUPFAM" id="SSF82153">
    <property type="entry name" value="FAS1 domain"/>
    <property type="match status" value="2"/>
</dbReference>
<dbReference type="InterPro" id="IPR000782">
    <property type="entry name" value="FAS1_domain"/>
</dbReference>
<dbReference type="InterPro" id="IPR050904">
    <property type="entry name" value="Adhesion/Biosynth-related"/>
</dbReference>
<organism evidence="2 3">
    <name type="scientific">Fulvitalea axinellae</name>
    <dbReference type="NCBI Taxonomy" id="1182444"/>
    <lineage>
        <taxon>Bacteria</taxon>
        <taxon>Pseudomonadati</taxon>
        <taxon>Bacteroidota</taxon>
        <taxon>Cytophagia</taxon>
        <taxon>Cytophagales</taxon>
        <taxon>Persicobacteraceae</taxon>
        <taxon>Fulvitalea</taxon>
    </lineage>
</organism>